<sequence>MSITEEHIIEEHPFEPFLPKHAKLLMLGSFPPQEKRWKMKFYYPNFNNDMWRIFGLIYFNDASHFIDTEQKLFKETELVFFLNTIGVALYDTAEAVIRLQGNAADKDLEVVRPTDVDALLNKLPLCRAIVTTGQKATDTICQHYGINHLPKMGDYTEFSAEGRAMKLYRLPSSSRAYPMKLEKKAAFYKEMLNEIGL</sequence>
<name>A0A5P8E424_9BACT</name>
<evidence type="ECO:0000313" key="2">
    <source>
        <dbReference type="Proteomes" id="UP000249375"/>
    </source>
</evidence>
<dbReference type="CDD" id="cd10032">
    <property type="entry name" value="UDG-F6_HDG"/>
    <property type="match status" value="1"/>
</dbReference>
<dbReference type="RefSeq" id="WP_111897867.1">
    <property type="nucleotide sequence ID" value="NZ_CP033459.1"/>
</dbReference>
<dbReference type="SUPFAM" id="SSF52141">
    <property type="entry name" value="Uracil-DNA glycosylase-like"/>
    <property type="match status" value="1"/>
</dbReference>
<dbReference type="InterPro" id="IPR036895">
    <property type="entry name" value="Uracil-DNA_glycosylase-like_sf"/>
</dbReference>
<dbReference type="KEGG" id="alq:C7Y71_001235"/>
<organism evidence="1 2">
    <name type="scientific">Pseudoprevotella muciniphila</name>
    <dbReference type="NCBI Taxonomy" id="2133944"/>
    <lineage>
        <taxon>Bacteria</taxon>
        <taxon>Pseudomonadati</taxon>
        <taxon>Bacteroidota</taxon>
        <taxon>Bacteroidia</taxon>
        <taxon>Bacteroidales</taxon>
        <taxon>Prevotellaceae</taxon>
        <taxon>Pseudoprevotella</taxon>
    </lineage>
</organism>
<evidence type="ECO:0000313" key="1">
    <source>
        <dbReference type="EMBL" id="QFQ11757.1"/>
    </source>
</evidence>
<dbReference type="EMBL" id="CP033459">
    <property type="protein sequence ID" value="QFQ11757.1"/>
    <property type="molecule type" value="Genomic_DNA"/>
</dbReference>
<keyword evidence="2" id="KW-1185">Reference proteome</keyword>
<dbReference type="Gene3D" id="3.40.470.10">
    <property type="entry name" value="Uracil-DNA glycosylase-like domain"/>
    <property type="match status" value="1"/>
</dbReference>
<dbReference type="OrthoDB" id="9794144at2"/>
<dbReference type="Proteomes" id="UP000249375">
    <property type="component" value="Chromosome"/>
</dbReference>
<reference evidence="1 2" key="1">
    <citation type="submission" date="2018-11" db="EMBL/GenBank/DDBJ databases">
        <authorList>
            <person name="Na S.W."/>
            <person name="Baik M."/>
        </authorList>
    </citation>
    <scope>NUCLEOTIDE SEQUENCE [LARGE SCALE GENOMIC DNA]</scope>
    <source>
        <strain evidence="1 2">E39</strain>
    </source>
</reference>
<gene>
    <name evidence="1" type="ORF">C7Y71_001235</name>
</gene>
<accession>A0A5P8E424</accession>
<proteinExistence type="predicted"/>
<protein>
    <submittedName>
        <fullName evidence="1">Uracil-DNA glycosylase family protein</fullName>
    </submittedName>
</protein>
<dbReference type="AlphaFoldDB" id="A0A5P8E424"/>